<accession>A0A1I3T316</accession>
<evidence type="ECO:0000313" key="2">
    <source>
        <dbReference type="Proteomes" id="UP000199559"/>
    </source>
</evidence>
<reference evidence="2" key="1">
    <citation type="submission" date="2016-10" db="EMBL/GenBank/DDBJ databases">
        <authorList>
            <person name="Varghese N."/>
            <person name="Submissions S."/>
        </authorList>
    </citation>
    <scope>NUCLEOTIDE SEQUENCE [LARGE SCALE GENOMIC DNA]</scope>
    <source>
        <strain evidence="2">DSM 28881</strain>
    </source>
</reference>
<dbReference type="RefSeq" id="WP_090842316.1">
    <property type="nucleotide sequence ID" value="NZ_CANKYB010000013.1"/>
</dbReference>
<name>A0A1I3T316_9FLAO</name>
<organism evidence="1 2">
    <name type="scientific">Olleya namhaensis</name>
    <dbReference type="NCBI Taxonomy" id="1144750"/>
    <lineage>
        <taxon>Bacteria</taxon>
        <taxon>Pseudomonadati</taxon>
        <taxon>Bacteroidota</taxon>
        <taxon>Flavobacteriia</taxon>
        <taxon>Flavobacteriales</taxon>
        <taxon>Flavobacteriaceae</taxon>
    </lineage>
</organism>
<sequence length="287" mass="32626">MILVVDSGSTKCDWIAVDKDGNQLFEKIRTKGLNPAILSEKKIKKILKKSTPLKDNKDKVTHVFFYGAGCGTENPRLMLKVVLQEFFPKATILVDEDTMAAVYATINTPTEAAVVCILGTGSNCSYYDGTILHQRVKSLGYTIMDDASGNYYGKELLRDYYFNHMPEQIRIAFADKYNLEADYIKYNLYKQPNPNAYLAQFAEFMILNKDSEYIVELIKSGIRRFAKNMILQYQEELKTVPVHFAGSIAFFCQDEIKAVAKELGFKVGNFERRPIEGLVAFHTKTIK</sequence>
<dbReference type="STRING" id="1144750.SAMN05443431_1143"/>
<dbReference type="EMBL" id="FORM01000014">
    <property type="protein sequence ID" value="SFJ64912.1"/>
    <property type="molecule type" value="Genomic_DNA"/>
</dbReference>
<keyword evidence="2" id="KW-1185">Reference proteome</keyword>
<dbReference type="AlphaFoldDB" id="A0A1I3T316"/>
<protein>
    <recommendedName>
        <fullName evidence="3">BadF-type ATPase</fullName>
    </recommendedName>
</protein>
<dbReference type="Gene3D" id="1.10.720.160">
    <property type="match status" value="1"/>
</dbReference>
<evidence type="ECO:0008006" key="3">
    <source>
        <dbReference type="Google" id="ProtNLM"/>
    </source>
</evidence>
<evidence type="ECO:0000313" key="1">
    <source>
        <dbReference type="EMBL" id="SFJ64912.1"/>
    </source>
</evidence>
<gene>
    <name evidence="1" type="ORF">SAMN05443431_1143</name>
</gene>
<dbReference type="SUPFAM" id="SSF53067">
    <property type="entry name" value="Actin-like ATPase domain"/>
    <property type="match status" value="2"/>
</dbReference>
<dbReference type="CDD" id="cd24079">
    <property type="entry name" value="ASKHA_NBD_PG1100-like"/>
    <property type="match status" value="1"/>
</dbReference>
<dbReference type="InterPro" id="IPR043129">
    <property type="entry name" value="ATPase_NBD"/>
</dbReference>
<proteinExistence type="predicted"/>
<dbReference type="Gene3D" id="3.30.420.40">
    <property type="match status" value="2"/>
</dbReference>
<dbReference type="Proteomes" id="UP000199559">
    <property type="component" value="Unassembled WGS sequence"/>
</dbReference>